<reference evidence="1 2" key="1">
    <citation type="submission" date="2017-02" db="EMBL/GenBank/DDBJ databases">
        <title>Prevalence of linear plasmids in Propionibacterium acnes isolates obtained from cancerous prostatic tissue.</title>
        <authorList>
            <person name="Davidsson S."/>
            <person name="Bruggemann H."/>
        </authorList>
    </citation>
    <scope>NUCLEOTIDE SEQUENCE [LARGE SCALE GENOMIC DNA]</scope>
    <source>
        <strain evidence="1 2">09-9</strain>
        <plasmid evidence="1 2">p09_09</plasmid>
    </source>
</reference>
<name>A0AA44U2C8_CUTAC</name>
<comment type="caution">
    <text evidence="1">The sequence shown here is derived from an EMBL/GenBank/DDBJ whole genome shotgun (WGS) entry which is preliminary data.</text>
</comment>
<organism evidence="1 2">
    <name type="scientific">Cutibacterium acnes</name>
    <name type="common">Propionibacterium acnes</name>
    <dbReference type="NCBI Taxonomy" id="1747"/>
    <lineage>
        <taxon>Bacteria</taxon>
        <taxon>Bacillati</taxon>
        <taxon>Actinomycetota</taxon>
        <taxon>Actinomycetes</taxon>
        <taxon>Propionibacteriales</taxon>
        <taxon>Propionibacteriaceae</taxon>
        <taxon>Cutibacterium</taxon>
    </lineage>
</organism>
<dbReference type="AlphaFoldDB" id="A0AA44U2C8"/>
<gene>
    <name evidence="1" type="ORF">APS60_12410</name>
</gene>
<dbReference type="Proteomes" id="UP000223982">
    <property type="component" value="Plasmid p09_09"/>
</dbReference>
<dbReference type="EMBL" id="LKVB01000016">
    <property type="protein sequence ID" value="PHJ26144.1"/>
    <property type="molecule type" value="Genomic_DNA"/>
</dbReference>
<keyword evidence="1" id="KW-0614">Plasmid</keyword>
<proteinExistence type="predicted"/>
<evidence type="ECO:0000313" key="2">
    <source>
        <dbReference type="Proteomes" id="UP000223982"/>
    </source>
</evidence>
<accession>A0AA44U2C8</accession>
<sequence>MFVGDDTLHDVVDTWSRARSAMEEARLPLSGAIIAERIRTDATEAEPMEQTGLLCWVIPSGCARRMGGRESAPSRYPSTRWRGRLSGHRCGWCS</sequence>
<evidence type="ECO:0000313" key="1">
    <source>
        <dbReference type="EMBL" id="PHJ26144.1"/>
    </source>
</evidence>
<geneLocation type="plasmid" evidence="1 2">
    <name>p09_09</name>
</geneLocation>
<protein>
    <submittedName>
        <fullName evidence="1">Uncharacterized protein</fullName>
    </submittedName>
</protein>